<feature type="transmembrane region" description="Helical" evidence="6">
    <location>
        <begin position="118"/>
        <end position="140"/>
    </location>
</feature>
<name>A0A8D5U4N2_9CREN</name>
<dbReference type="Pfam" id="PF00924">
    <property type="entry name" value="MS_channel_2nd"/>
    <property type="match status" value="1"/>
</dbReference>
<comment type="similarity">
    <text evidence="2">Belongs to the MscS (TC 1.A.23) family.</text>
</comment>
<dbReference type="RefSeq" id="WP_221289391.1">
    <property type="nucleotide sequence ID" value="NZ_AP024597.1"/>
</dbReference>
<organism evidence="8 9">
    <name type="scientific">Stygiolobus caldivivus</name>
    <dbReference type="NCBI Taxonomy" id="2824673"/>
    <lineage>
        <taxon>Archaea</taxon>
        <taxon>Thermoproteota</taxon>
        <taxon>Thermoprotei</taxon>
        <taxon>Sulfolobales</taxon>
        <taxon>Sulfolobaceae</taxon>
        <taxon>Stygiolobus</taxon>
    </lineage>
</organism>
<comment type="subcellular location">
    <subcellularLocation>
        <location evidence="1">Membrane</location>
        <topology evidence="1">Multi-pass membrane protein</topology>
    </subcellularLocation>
</comment>
<dbReference type="GO" id="GO:0008381">
    <property type="term" value="F:mechanosensitive monoatomic ion channel activity"/>
    <property type="evidence" value="ECO:0007669"/>
    <property type="project" value="InterPro"/>
</dbReference>
<dbReference type="AlphaFoldDB" id="A0A8D5U4N2"/>
<dbReference type="InterPro" id="IPR023408">
    <property type="entry name" value="MscS_beta-dom_sf"/>
</dbReference>
<keyword evidence="4 6" id="KW-1133">Transmembrane helix</keyword>
<evidence type="ECO:0000313" key="9">
    <source>
        <dbReference type="Proteomes" id="UP000825123"/>
    </source>
</evidence>
<evidence type="ECO:0000256" key="2">
    <source>
        <dbReference type="ARBA" id="ARBA00008017"/>
    </source>
</evidence>
<dbReference type="InterPro" id="IPR011014">
    <property type="entry name" value="MscS_channel_TM-2"/>
</dbReference>
<evidence type="ECO:0000256" key="4">
    <source>
        <dbReference type="ARBA" id="ARBA00022989"/>
    </source>
</evidence>
<evidence type="ECO:0000256" key="6">
    <source>
        <dbReference type="SAM" id="Phobius"/>
    </source>
</evidence>
<sequence>MQWRNQLIKILIILVVVAIIYFLLKVILKVLITILPTPISTDISTFESEIITGIDIVLIAVGGYLIINIIQKILSMTVLTKLERGVANIIKFSLDVVLYTVLVLAILTALHINLTGVVVGGAVGGIIIGLAVQTVAQNILSGVLVTSSRTLSPGDAVSLISWIWGNPIIGEVRKVSILFTEVLTIYGNLVKIPNSAFLGNTVFQKLERSEGGLVYPLQVSLNADVEGVKVMERAKDILKDYIKDNTQMPQIIFSNKNGGTNVFTVIIRLTNVNELNDLINLVNRAFDQAYWQIKSGK</sequence>
<reference evidence="8 9" key="1">
    <citation type="submission" date="2021-04" db="EMBL/GenBank/DDBJ databases">
        <title>Complete genome sequence of Stygiolobus sp. KN-1.</title>
        <authorList>
            <person name="Nakamura K."/>
            <person name="Sakai H."/>
            <person name="Kurosawa N."/>
        </authorList>
    </citation>
    <scope>NUCLEOTIDE SEQUENCE [LARGE SCALE GENOMIC DNA]</scope>
    <source>
        <strain evidence="8 9">KN-1</strain>
    </source>
</reference>
<dbReference type="SUPFAM" id="SSF50182">
    <property type="entry name" value="Sm-like ribonucleoproteins"/>
    <property type="match status" value="1"/>
</dbReference>
<evidence type="ECO:0000259" key="7">
    <source>
        <dbReference type="Pfam" id="PF00924"/>
    </source>
</evidence>
<dbReference type="KEGG" id="csty:KN1_06530"/>
<keyword evidence="9" id="KW-1185">Reference proteome</keyword>
<protein>
    <submittedName>
        <fullName evidence="8">Mechanosensitive ion channel protein MscS</fullName>
    </submittedName>
</protein>
<feature type="transmembrane region" description="Helical" evidence="6">
    <location>
        <begin position="92"/>
        <end position="112"/>
    </location>
</feature>
<evidence type="ECO:0000256" key="3">
    <source>
        <dbReference type="ARBA" id="ARBA00022692"/>
    </source>
</evidence>
<dbReference type="EMBL" id="AP024597">
    <property type="protein sequence ID" value="BCU69356.1"/>
    <property type="molecule type" value="Genomic_DNA"/>
</dbReference>
<keyword evidence="3 6" id="KW-0812">Transmembrane</keyword>
<dbReference type="PANTHER" id="PTHR30221">
    <property type="entry name" value="SMALL-CONDUCTANCE MECHANOSENSITIVE CHANNEL"/>
    <property type="match status" value="1"/>
</dbReference>
<dbReference type="Proteomes" id="UP000825123">
    <property type="component" value="Chromosome"/>
</dbReference>
<accession>A0A8D5U4N2</accession>
<gene>
    <name evidence="8" type="ORF">KN1_06530</name>
</gene>
<dbReference type="InterPro" id="IPR006685">
    <property type="entry name" value="MscS_channel_2nd"/>
</dbReference>
<dbReference type="InterPro" id="IPR010920">
    <property type="entry name" value="LSM_dom_sf"/>
</dbReference>
<dbReference type="InterPro" id="IPR045275">
    <property type="entry name" value="MscS_archaea/bacteria_type"/>
</dbReference>
<evidence type="ECO:0000256" key="1">
    <source>
        <dbReference type="ARBA" id="ARBA00004141"/>
    </source>
</evidence>
<feature type="domain" description="Mechanosensitive ion channel MscS" evidence="7">
    <location>
        <begin position="135"/>
        <end position="202"/>
    </location>
</feature>
<evidence type="ECO:0000256" key="5">
    <source>
        <dbReference type="ARBA" id="ARBA00023136"/>
    </source>
</evidence>
<dbReference type="SUPFAM" id="SSF82861">
    <property type="entry name" value="Mechanosensitive channel protein MscS (YggB), transmembrane region"/>
    <property type="match status" value="1"/>
</dbReference>
<evidence type="ECO:0000313" key="8">
    <source>
        <dbReference type="EMBL" id="BCU69356.1"/>
    </source>
</evidence>
<proteinExistence type="inferred from homology"/>
<dbReference type="GeneID" id="66162411"/>
<feature type="transmembrane region" description="Helical" evidence="6">
    <location>
        <begin position="7"/>
        <end position="30"/>
    </location>
</feature>
<dbReference type="Gene3D" id="1.10.287.1260">
    <property type="match status" value="1"/>
</dbReference>
<feature type="transmembrane region" description="Helical" evidence="6">
    <location>
        <begin position="50"/>
        <end position="71"/>
    </location>
</feature>
<dbReference type="GO" id="GO:0016020">
    <property type="term" value="C:membrane"/>
    <property type="evidence" value="ECO:0007669"/>
    <property type="project" value="UniProtKB-SubCell"/>
</dbReference>
<dbReference type="PANTHER" id="PTHR30221:SF1">
    <property type="entry name" value="SMALL-CONDUCTANCE MECHANOSENSITIVE CHANNEL"/>
    <property type="match status" value="1"/>
</dbReference>
<keyword evidence="5 6" id="KW-0472">Membrane</keyword>
<dbReference type="Gene3D" id="2.30.30.60">
    <property type="match status" value="1"/>
</dbReference>